<dbReference type="EMBL" id="JAAGPU010000039">
    <property type="protein sequence ID" value="NEU06281.1"/>
    <property type="molecule type" value="Genomic_DNA"/>
</dbReference>
<sequence>MLYMLNFNEKEALELNVNLDDILILSYLKENYKNFICKTFNNTDFYWINYENIICTLPILNIKKDTLYRKLKKLCSNNILIHKVVRGGGTYSFYAFGDNFYKIFDTNSNKNINNHIEDTVNDNILKSNINPMSSDLNSTATQNLSNNTDFDSNSNGLFLNLAKDKSELVGIFKELFENNSLTKDIYNILNNITMLFNNIKSINRFYNCSNNNNNINYSLDMDFNSTNSEIYSYYSESGFGILNKTVISLLDKLVDENNITDVKDAMTEAVKKGNTNICYVEGILRNWKNKTEKTAYNISSKANFSSSKSKDSFNNFKQRNYDFDELEKDLLAHSDDVFETMAANCNTSFNF</sequence>
<dbReference type="Pfam" id="PF07261">
    <property type="entry name" value="DnaB_2"/>
    <property type="match status" value="1"/>
</dbReference>
<organism evidence="3 4">
    <name type="scientific">Clostridium senegalense</name>
    <dbReference type="NCBI Taxonomy" id="1465809"/>
    <lineage>
        <taxon>Bacteria</taxon>
        <taxon>Bacillati</taxon>
        <taxon>Bacillota</taxon>
        <taxon>Clostridia</taxon>
        <taxon>Eubacteriales</taxon>
        <taxon>Clostridiaceae</taxon>
        <taxon>Clostridium</taxon>
    </lineage>
</organism>
<reference evidence="3 4" key="1">
    <citation type="submission" date="2020-02" db="EMBL/GenBank/DDBJ databases">
        <title>Genome assembly of a novel Clostridium senegalense strain.</title>
        <authorList>
            <person name="Gupta T.B."/>
            <person name="Jauregui R."/>
            <person name="Maclean P."/>
            <person name="Nawarathana A."/>
            <person name="Brightwell G."/>
        </authorList>
    </citation>
    <scope>NUCLEOTIDE SEQUENCE [LARGE SCALE GENOMIC DNA]</scope>
    <source>
        <strain evidence="3 4">AGRFS4</strain>
    </source>
</reference>
<dbReference type="RefSeq" id="WP_199870765.1">
    <property type="nucleotide sequence ID" value="NZ_JAAGPU010000039.1"/>
</dbReference>
<evidence type="ECO:0000313" key="4">
    <source>
        <dbReference type="Proteomes" id="UP000481872"/>
    </source>
</evidence>
<accession>A0A6M0H8U9</accession>
<proteinExistence type="inferred from homology"/>
<evidence type="ECO:0000313" key="3">
    <source>
        <dbReference type="EMBL" id="NEU06281.1"/>
    </source>
</evidence>
<gene>
    <name evidence="3" type="ORF">G3M99_15820</name>
</gene>
<evidence type="ECO:0000256" key="1">
    <source>
        <dbReference type="ARBA" id="ARBA00093462"/>
    </source>
</evidence>
<keyword evidence="4" id="KW-1185">Reference proteome</keyword>
<comment type="similarity">
    <text evidence="1">Belongs to the DnaB/DnaD family.</text>
</comment>
<name>A0A6M0H8U9_9CLOT</name>
<dbReference type="SUPFAM" id="SSF158499">
    <property type="entry name" value="DnaD domain-like"/>
    <property type="match status" value="1"/>
</dbReference>
<dbReference type="InterPro" id="IPR006343">
    <property type="entry name" value="DnaB/C_C"/>
</dbReference>
<dbReference type="InterPro" id="IPR034829">
    <property type="entry name" value="DnaD-like_sf"/>
</dbReference>
<comment type="caution">
    <text evidence="3">The sequence shown here is derived from an EMBL/GenBank/DDBJ whole genome shotgun (WGS) entry which is preliminary data.</text>
</comment>
<dbReference type="NCBIfam" id="TIGR01446">
    <property type="entry name" value="DnaD_dom"/>
    <property type="match status" value="1"/>
</dbReference>
<dbReference type="AlphaFoldDB" id="A0A6M0H8U9"/>
<dbReference type="Proteomes" id="UP000481872">
    <property type="component" value="Unassembled WGS sequence"/>
</dbReference>
<feature type="domain" description="DnaB/C C-terminal" evidence="2">
    <location>
        <begin position="239"/>
        <end position="295"/>
    </location>
</feature>
<dbReference type="Gene3D" id="1.10.10.630">
    <property type="entry name" value="DnaD domain-like"/>
    <property type="match status" value="1"/>
</dbReference>
<protein>
    <submittedName>
        <fullName evidence="3">DnaD domain protein</fullName>
    </submittedName>
</protein>
<evidence type="ECO:0000259" key="2">
    <source>
        <dbReference type="Pfam" id="PF07261"/>
    </source>
</evidence>